<sequence>MEEDMSKVLGRQRAEEVAKQAVLQRKRKVLQRELPRPPHAGVELLRSSLQTLDNVTYLDEAEELIRRELVDLLEHDAVKYLVNEEAPTKEKRKLTKVTTNGKPRAEVRGIENFEEDILLEVVNLRLFTPTAVSSLF</sequence>
<protein>
    <recommendedName>
        <fullName evidence="3">Pre-mRNA splicing factor component Cdc5p/Cef1 C-terminal domain-containing protein</fullName>
    </recommendedName>
</protein>
<dbReference type="EMBL" id="JBHFFA010000002">
    <property type="protein sequence ID" value="KAL2642621.1"/>
    <property type="molecule type" value="Genomic_DNA"/>
</dbReference>
<keyword evidence="1" id="KW-0238">DNA-binding</keyword>
<keyword evidence="5" id="KW-1185">Reference proteome</keyword>
<dbReference type="AlphaFoldDB" id="A0ABD1Z4B4"/>
<evidence type="ECO:0000256" key="1">
    <source>
        <dbReference type="ARBA" id="ARBA00023125"/>
    </source>
</evidence>
<dbReference type="InterPro" id="IPR021786">
    <property type="entry name" value="Cdc5p/Cef1_C"/>
</dbReference>
<keyword evidence="2" id="KW-0539">Nucleus</keyword>
<gene>
    <name evidence="4" type="ORF">R1flu_010208</name>
</gene>
<evidence type="ECO:0000313" key="4">
    <source>
        <dbReference type="EMBL" id="KAL2642621.1"/>
    </source>
</evidence>
<evidence type="ECO:0000256" key="2">
    <source>
        <dbReference type="ARBA" id="ARBA00023242"/>
    </source>
</evidence>
<reference evidence="4 5" key="1">
    <citation type="submission" date="2024-09" db="EMBL/GenBank/DDBJ databases">
        <title>Chromosome-scale assembly of Riccia fluitans.</title>
        <authorList>
            <person name="Paukszto L."/>
            <person name="Sawicki J."/>
            <person name="Karawczyk K."/>
            <person name="Piernik-Szablinska J."/>
            <person name="Szczecinska M."/>
            <person name="Mazdziarz M."/>
        </authorList>
    </citation>
    <scope>NUCLEOTIDE SEQUENCE [LARGE SCALE GENOMIC DNA]</scope>
    <source>
        <strain evidence="4">Rf_01</strain>
        <tissue evidence="4">Aerial parts of the thallus</tissue>
    </source>
</reference>
<dbReference type="GO" id="GO:0003677">
    <property type="term" value="F:DNA binding"/>
    <property type="evidence" value="ECO:0007669"/>
    <property type="project" value="UniProtKB-KW"/>
</dbReference>
<evidence type="ECO:0000313" key="5">
    <source>
        <dbReference type="Proteomes" id="UP001605036"/>
    </source>
</evidence>
<dbReference type="Pfam" id="PF11831">
    <property type="entry name" value="Myb_Cef"/>
    <property type="match status" value="1"/>
</dbReference>
<proteinExistence type="predicted"/>
<comment type="caution">
    <text evidence="4">The sequence shown here is derived from an EMBL/GenBank/DDBJ whole genome shotgun (WGS) entry which is preliminary data.</text>
</comment>
<accession>A0ABD1Z4B4</accession>
<evidence type="ECO:0000259" key="3">
    <source>
        <dbReference type="Pfam" id="PF11831"/>
    </source>
</evidence>
<dbReference type="PANTHER" id="PTHR45885:SF1">
    <property type="entry name" value="CELL DIVISION CYCLE 5-LIKE PROTEIN"/>
    <property type="match status" value="1"/>
</dbReference>
<organism evidence="4 5">
    <name type="scientific">Riccia fluitans</name>
    <dbReference type="NCBI Taxonomy" id="41844"/>
    <lineage>
        <taxon>Eukaryota</taxon>
        <taxon>Viridiplantae</taxon>
        <taxon>Streptophyta</taxon>
        <taxon>Embryophyta</taxon>
        <taxon>Marchantiophyta</taxon>
        <taxon>Marchantiopsida</taxon>
        <taxon>Marchantiidae</taxon>
        <taxon>Marchantiales</taxon>
        <taxon>Ricciaceae</taxon>
        <taxon>Riccia</taxon>
    </lineage>
</organism>
<dbReference type="Proteomes" id="UP001605036">
    <property type="component" value="Unassembled WGS sequence"/>
</dbReference>
<feature type="domain" description="Pre-mRNA splicing factor component Cdc5p/Cef1 C-terminal" evidence="3">
    <location>
        <begin position="1"/>
        <end position="98"/>
    </location>
</feature>
<dbReference type="PANTHER" id="PTHR45885">
    <property type="entry name" value="CELL DIVISION CYCLE 5-LIKE PROTEIN"/>
    <property type="match status" value="1"/>
</dbReference>
<dbReference type="InterPro" id="IPR047242">
    <property type="entry name" value="CDC5L/Cef1"/>
</dbReference>
<name>A0ABD1Z4B4_9MARC</name>